<evidence type="ECO:0000256" key="4">
    <source>
        <dbReference type="ARBA" id="ARBA00022801"/>
    </source>
</evidence>
<reference evidence="6" key="1">
    <citation type="submission" date="2023-10" db="EMBL/GenBank/DDBJ databases">
        <title>Chromosome-level genome of the transformable northern wattle, Acacia crassicarpa.</title>
        <authorList>
            <person name="Massaro I."/>
            <person name="Sinha N.R."/>
            <person name="Poethig S."/>
            <person name="Leichty A.R."/>
        </authorList>
    </citation>
    <scope>NUCLEOTIDE SEQUENCE</scope>
    <source>
        <strain evidence="6">Acra3RX</strain>
        <tissue evidence="6">Leaf</tissue>
    </source>
</reference>
<dbReference type="Gene3D" id="3.40.50.1820">
    <property type="entry name" value="alpha/beta hydrolase"/>
    <property type="match status" value="1"/>
</dbReference>
<dbReference type="InterPro" id="IPR029058">
    <property type="entry name" value="AB_hydrolase_fold"/>
</dbReference>
<protein>
    <submittedName>
        <fullName evidence="6">Uncharacterized protein</fullName>
    </submittedName>
</protein>
<dbReference type="EMBL" id="JAWXYG010000004">
    <property type="protein sequence ID" value="KAK4275854.1"/>
    <property type="molecule type" value="Genomic_DNA"/>
</dbReference>
<comment type="caution">
    <text evidence="6">The sequence shown here is derived from an EMBL/GenBank/DDBJ whole genome shotgun (WGS) entry which is preliminary data.</text>
</comment>
<evidence type="ECO:0000313" key="7">
    <source>
        <dbReference type="Proteomes" id="UP001293593"/>
    </source>
</evidence>
<dbReference type="GO" id="GO:0006508">
    <property type="term" value="P:proteolysis"/>
    <property type="evidence" value="ECO:0007669"/>
    <property type="project" value="UniProtKB-KW"/>
</dbReference>
<keyword evidence="4" id="KW-0378">Hydrolase</keyword>
<dbReference type="GO" id="GO:0008239">
    <property type="term" value="F:dipeptidyl-peptidase activity"/>
    <property type="evidence" value="ECO:0007669"/>
    <property type="project" value="TreeGrafter"/>
</dbReference>
<sequence>MMQACSEMVMPMSSSEESSMFPTYDFNYSSFQEKRLKDYGVKPRPKWITAEFGGHDIHVALKKYGSNIIFSNGLLDPWRGGSVLQNISESVVSLVTEEGKEFGIS</sequence>
<accession>A0AAE1KIB4</accession>
<evidence type="ECO:0000256" key="2">
    <source>
        <dbReference type="ARBA" id="ARBA00022670"/>
    </source>
</evidence>
<dbReference type="Pfam" id="PF05577">
    <property type="entry name" value="Peptidase_S28"/>
    <property type="match status" value="1"/>
</dbReference>
<gene>
    <name evidence="6" type="ORF">QN277_018869</name>
</gene>
<proteinExistence type="inferred from homology"/>
<comment type="similarity">
    <text evidence="1">Belongs to the peptidase S28 family.</text>
</comment>
<dbReference type="InterPro" id="IPR008758">
    <property type="entry name" value="Peptidase_S28"/>
</dbReference>
<evidence type="ECO:0000256" key="5">
    <source>
        <dbReference type="ARBA" id="ARBA00023180"/>
    </source>
</evidence>
<dbReference type="AlphaFoldDB" id="A0AAE1KIB4"/>
<dbReference type="GO" id="GO:0070008">
    <property type="term" value="F:serine-type exopeptidase activity"/>
    <property type="evidence" value="ECO:0007669"/>
    <property type="project" value="InterPro"/>
</dbReference>
<dbReference type="GO" id="GO:0005773">
    <property type="term" value="C:vacuole"/>
    <property type="evidence" value="ECO:0007669"/>
    <property type="project" value="TreeGrafter"/>
</dbReference>
<evidence type="ECO:0000313" key="6">
    <source>
        <dbReference type="EMBL" id="KAK4275854.1"/>
    </source>
</evidence>
<organism evidence="6 7">
    <name type="scientific">Acacia crassicarpa</name>
    <name type="common">northern wattle</name>
    <dbReference type="NCBI Taxonomy" id="499986"/>
    <lineage>
        <taxon>Eukaryota</taxon>
        <taxon>Viridiplantae</taxon>
        <taxon>Streptophyta</taxon>
        <taxon>Embryophyta</taxon>
        <taxon>Tracheophyta</taxon>
        <taxon>Spermatophyta</taxon>
        <taxon>Magnoliopsida</taxon>
        <taxon>eudicotyledons</taxon>
        <taxon>Gunneridae</taxon>
        <taxon>Pentapetalae</taxon>
        <taxon>rosids</taxon>
        <taxon>fabids</taxon>
        <taxon>Fabales</taxon>
        <taxon>Fabaceae</taxon>
        <taxon>Caesalpinioideae</taxon>
        <taxon>mimosoid clade</taxon>
        <taxon>Acacieae</taxon>
        <taxon>Acacia</taxon>
    </lineage>
</organism>
<keyword evidence="3" id="KW-0732">Signal</keyword>
<evidence type="ECO:0000256" key="1">
    <source>
        <dbReference type="ARBA" id="ARBA00011079"/>
    </source>
</evidence>
<dbReference type="PANTHER" id="PTHR11010:SF38">
    <property type="entry name" value="LYSOSOMAL PRO-X CARBOXYPEPTIDASE"/>
    <property type="match status" value="1"/>
</dbReference>
<name>A0AAE1KIB4_9FABA</name>
<keyword evidence="5" id="KW-0325">Glycoprotein</keyword>
<keyword evidence="7" id="KW-1185">Reference proteome</keyword>
<evidence type="ECO:0000256" key="3">
    <source>
        <dbReference type="ARBA" id="ARBA00022729"/>
    </source>
</evidence>
<dbReference type="PANTHER" id="PTHR11010">
    <property type="entry name" value="PROTEASE S28 PRO-X CARBOXYPEPTIDASE-RELATED"/>
    <property type="match status" value="1"/>
</dbReference>
<dbReference type="Proteomes" id="UP001293593">
    <property type="component" value="Unassembled WGS sequence"/>
</dbReference>
<keyword evidence="2" id="KW-0645">Protease</keyword>